<name>T1AFX2_9ZZZZ</name>
<keyword evidence="3" id="KW-0808">Transferase</keyword>
<evidence type="ECO:0000313" key="3">
    <source>
        <dbReference type="EMBL" id="EQD59391.1"/>
    </source>
</evidence>
<reference evidence="3" key="1">
    <citation type="submission" date="2013-08" db="EMBL/GenBank/DDBJ databases">
        <authorList>
            <person name="Mendez C."/>
            <person name="Richter M."/>
            <person name="Ferrer M."/>
            <person name="Sanchez J."/>
        </authorList>
    </citation>
    <scope>NUCLEOTIDE SEQUENCE</scope>
</reference>
<feature type="domain" description="Apolipoprotein N-acyltransferase N-terminal" evidence="2">
    <location>
        <begin position="2"/>
        <end position="50"/>
    </location>
</feature>
<evidence type="ECO:0000256" key="1">
    <source>
        <dbReference type="SAM" id="Phobius"/>
    </source>
</evidence>
<dbReference type="AlphaFoldDB" id="T1AFX2"/>
<comment type="caution">
    <text evidence="3">The sequence shown here is derived from an EMBL/GenBank/DDBJ whole genome shotgun (WGS) entry which is preliminary data.</text>
</comment>
<dbReference type="InterPro" id="IPR045378">
    <property type="entry name" value="LNT_N"/>
</dbReference>
<keyword evidence="1" id="KW-0472">Membrane</keyword>
<sequence>MIGIHWITVSMENYGHLPVPLSLAGLSIFSLYLALYPALFRALSLRLGFWRAGTNHLALRSL</sequence>
<gene>
    <name evidence="3" type="ORF">B1B_08232</name>
</gene>
<dbReference type="EMBL" id="AUZY01005350">
    <property type="protein sequence ID" value="EQD59391.1"/>
    <property type="molecule type" value="Genomic_DNA"/>
</dbReference>
<feature type="transmembrane region" description="Helical" evidence="1">
    <location>
        <begin position="20"/>
        <end position="40"/>
    </location>
</feature>
<organism evidence="3">
    <name type="scientific">mine drainage metagenome</name>
    <dbReference type="NCBI Taxonomy" id="410659"/>
    <lineage>
        <taxon>unclassified sequences</taxon>
        <taxon>metagenomes</taxon>
        <taxon>ecological metagenomes</taxon>
    </lineage>
</organism>
<reference evidence="3" key="2">
    <citation type="journal article" date="2014" name="ISME J.">
        <title>Microbial stratification in low pH oxic and suboxic macroscopic growths along an acid mine drainage.</title>
        <authorList>
            <person name="Mendez-Garcia C."/>
            <person name="Mesa V."/>
            <person name="Sprenger R.R."/>
            <person name="Richter M."/>
            <person name="Diez M.S."/>
            <person name="Solano J."/>
            <person name="Bargiela R."/>
            <person name="Golyshina O.V."/>
            <person name="Manteca A."/>
            <person name="Ramos J.L."/>
            <person name="Gallego J.R."/>
            <person name="Llorente I."/>
            <person name="Martins Dos Santos V.A."/>
            <person name="Jensen O.N."/>
            <person name="Pelaez A.I."/>
            <person name="Sanchez J."/>
            <person name="Ferrer M."/>
        </authorList>
    </citation>
    <scope>NUCLEOTIDE SEQUENCE</scope>
</reference>
<keyword evidence="3" id="KW-0449">Lipoprotein</keyword>
<protein>
    <submittedName>
        <fullName evidence="3">Apolipoprotein N-acyltransferase</fullName>
    </submittedName>
</protein>
<dbReference type="Pfam" id="PF20154">
    <property type="entry name" value="LNT_N"/>
    <property type="match status" value="1"/>
</dbReference>
<accession>T1AFX2</accession>
<feature type="non-terminal residue" evidence="3">
    <location>
        <position position="62"/>
    </location>
</feature>
<keyword evidence="1" id="KW-0812">Transmembrane</keyword>
<evidence type="ECO:0000259" key="2">
    <source>
        <dbReference type="Pfam" id="PF20154"/>
    </source>
</evidence>
<dbReference type="GO" id="GO:0016746">
    <property type="term" value="F:acyltransferase activity"/>
    <property type="evidence" value="ECO:0007669"/>
    <property type="project" value="UniProtKB-KW"/>
</dbReference>
<proteinExistence type="predicted"/>
<keyword evidence="1" id="KW-1133">Transmembrane helix</keyword>
<keyword evidence="3" id="KW-0012">Acyltransferase</keyword>